<dbReference type="EMBL" id="PXXK01000030">
    <property type="protein sequence ID" value="RFN54154.1"/>
    <property type="molecule type" value="Genomic_DNA"/>
</dbReference>
<dbReference type="InterPro" id="IPR018859">
    <property type="entry name" value="BAR_dom-cont"/>
</dbReference>
<evidence type="ECO:0000256" key="12">
    <source>
        <dbReference type="ARBA" id="ARBA00030346"/>
    </source>
</evidence>
<protein>
    <recommendedName>
        <fullName evidence="6">Amino-acid acetyltransferase, mitochondrial</fullName>
        <ecNumber evidence="5">2.3.1.1</ecNumber>
    </recommendedName>
    <alternativeName>
        <fullName evidence="12">Glutamate N-acetyltransferase</fullName>
    </alternativeName>
    <alternativeName>
        <fullName evidence="13">N-acetylglutamate synthase</fullName>
    </alternativeName>
</protein>
<dbReference type="CDD" id="cd07600">
    <property type="entry name" value="BAR_Gvp36"/>
    <property type="match status" value="1"/>
</dbReference>
<evidence type="ECO:0000256" key="4">
    <source>
        <dbReference type="ARBA" id="ARBA00008694"/>
    </source>
</evidence>
<evidence type="ECO:0000259" key="15">
    <source>
        <dbReference type="PROSITE" id="PS51731"/>
    </source>
</evidence>
<dbReference type="GO" id="GO:0006592">
    <property type="term" value="P:ornithine biosynthetic process"/>
    <property type="evidence" value="ECO:0007669"/>
    <property type="project" value="TreeGrafter"/>
</dbReference>
<dbReference type="SUPFAM" id="SSF103657">
    <property type="entry name" value="BAR/IMD domain-like"/>
    <property type="match status" value="1"/>
</dbReference>
<reference evidence="16 17" key="1">
    <citation type="journal article" date="2018" name="PLoS Pathog.">
        <title>Evolution of structural diversity of trichothecenes, a family of toxins produced by plant pathogenic and entomopathogenic fungi.</title>
        <authorList>
            <person name="Proctor R.H."/>
            <person name="McCormick S.P."/>
            <person name="Kim H.S."/>
            <person name="Cardoza R.E."/>
            <person name="Stanley A.M."/>
            <person name="Lindo L."/>
            <person name="Kelly A."/>
            <person name="Brown D.W."/>
            <person name="Lee T."/>
            <person name="Vaughan M.M."/>
            <person name="Alexander N.J."/>
            <person name="Busman M."/>
            <person name="Gutierrez S."/>
        </authorList>
    </citation>
    <scope>NUCLEOTIDE SEQUENCE [LARGE SCALE GENOMIC DNA]</scope>
    <source>
        <strain evidence="16 17">NRRL 13405</strain>
    </source>
</reference>
<dbReference type="Pfam" id="PF04768">
    <property type="entry name" value="NAT"/>
    <property type="match status" value="1"/>
</dbReference>
<comment type="function">
    <text evidence="1">N-acetylglutamate synthase involved in arginine biosynthesis.</text>
</comment>
<evidence type="ECO:0000256" key="9">
    <source>
        <dbReference type="ARBA" id="ARBA00022946"/>
    </source>
</evidence>
<dbReference type="InterPro" id="IPR027267">
    <property type="entry name" value="AH/BAR_dom_sf"/>
</dbReference>
<dbReference type="Gene3D" id="3.40.630.30">
    <property type="match status" value="1"/>
</dbReference>
<evidence type="ECO:0000256" key="10">
    <source>
        <dbReference type="ARBA" id="ARBA00023128"/>
    </source>
</evidence>
<evidence type="ECO:0000313" key="17">
    <source>
        <dbReference type="Proteomes" id="UP000265631"/>
    </source>
</evidence>
<accession>A0A395N208</accession>
<organism evidence="16 17">
    <name type="scientific">Fusarium flagelliforme</name>
    <dbReference type="NCBI Taxonomy" id="2675880"/>
    <lineage>
        <taxon>Eukaryota</taxon>
        <taxon>Fungi</taxon>
        <taxon>Dikarya</taxon>
        <taxon>Ascomycota</taxon>
        <taxon>Pezizomycotina</taxon>
        <taxon>Sordariomycetes</taxon>
        <taxon>Hypocreomycetidae</taxon>
        <taxon>Hypocreales</taxon>
        <taxon>Nectriaceae</taxon>
        <taxon>Fusarium</taxon>
        <taxon>Fusarium incarnatum-equiseti species complex</taxon>
    </lineage>
</organism>
<dbReference type="PANTHER" id="PTHR23342:SF4">
    <property type="entry name" value="AMINO-ACID ACETYLTRANSFERASE, MITOCHONDRIAL"/>
    <property type="match status" value="1"/>
</dbReference>
<name>A0A395N208_9HYPO</name>
<dbReference type="Gene3D" id="1.20.1270.60">
    <property type="entry name" value="Arfaptin homology (AH) domain/BAR domain"/>
    <property type="match status" value="1"/>
</dbReference>
<evidence type="ECO:0000256" key="13">
    <source>
        <dbReference type="ARBA" id="ARBA00033251"/>
    </source>
</evidence>
<gene>
    <name evidence="16" type="ORF">FIE12Z_1643</name>
</gene>
<keyword evidence="9" id="KW-0809">Transit peptide</keyword>
<dbReference type="UniPathway" id="UPA00068"/>
<dbReference type="Proteomes" id="UP000265631">
    <property type="component" value="Unassembled WGS sequence"/>
</dbReference>
<feature type="domain" description="N-acetyltransferase" evidence="15">
    <location>
        <begin position="486"/>
        <end position="654"/>
    </location>
</feature>
<keyword evidence="11" id="KW-0012">Acyltransferase</keyword>
<dbReference type="FunFam" id="3.40.630.30:FF:000049">
    <property type="entry name" value="Amino-acid acetyltransferase, mitochondrial"/>
    <property type="match status" value="1"/>
</dbReference>
<evidence type="ECO:0000256" key="2">
    <source>
        <dbReference type="ARBA" id="ARBA00004173"/>
    </source>
</evidence>
<evidence type="ECO:0000313" key="16">
    <source>
        <dbReference type="EMBL" id="RFN54154.1"/>
    </source>
</evidence>
<dbReference type="GO" id="GO:0006526">
    <property type="term" value="P:L-arginine biosynthetic process"/>
    <property type="evidence" value="ECO:0007669"/>
    <property type="project" value="UniProtKB-UniPathway"/>
</dbReference>
<comment type="caution">
    <text evidence="16">The sequence shown here is derived from an EMBL/GenBank/DDBJ whole genome shotgun (WGS) entry which is preliminary data.</text>
</comment>
<dbReference type="InterPro" id="IPR006855">
    <property type="entry name" value="Vertebrate-like_GNAT_dom"/>
</dbReference>
<comment type="similarity">
    <text evidence="4">Belongs to the acetyltransferase family.</text>
</comment>
<dbReference type="GO" id="GO:0004042">
    <property type="term" value="F:L-glutamate N-acetyltransferase activity"/>
    <property type="evidence" value="ECO:0007669"/>
    <property type="project" value="TreeGrafter"/>
</dbReference>
<evidence type="ECO:0000256" key="14">
    <source>
        <dbReference type="ARBA" id="ARBA00048372"/>
    </source>
</evidence>
<dbReference type="GO" id="GO:0005759">
    <property type="term" value="C:mitochondrial matrix"/>
    <property type="evidence" value="ECO:0007669"/>
    <property type="project" value="TreeGrafter"/>
</dbReference>
<dbReference type="AlphaFoldDB" id="A0A395N208"/>
<sequence length="1106" mass="121256">MSWPRILKQAPRCGHCAPATESHFAASSHNVTNSFRSRYRGFASQHGNKSSSPACLSPGAARRMSAASTAIAKKKAIDRDFIVSVLEVSATKRDAKGYLQKYTGKTGKNPKSLADAPLFVQGDLQQETAPETSKPPHVAIMKLRAPQEIDAETLDGVANTLSQLRKLGLLSVVVIDCGIDESRTTFQDQTFRLCEAIDRFEDHGARAVTNAFVCEESSTPENTTQESTPVDIRVEDPRFLDRILHHRMLPVIPSLVSRDVTRPPQPVDSNQTVLALTRYFAGLQFNNPSEADSSPSEPMALVERIILLDPLGATPMTGRPGAAHRFINLQQEYEPILKELMGPDGSPLADDKNIRASTTAHASNLSLAKNALAMLPHTASALITTPNAAANLTEISSKSSELEGSNSGFEISGMVTTRRKKNPLLHNLLTDKPVFSSSLPMARAPTNSGKEQTVGVSVGSTLLKKGMPLRVFPHPRENPWRPPQPGGPRLRLTDKCIDLPRLVHLIEDSFGRKLDVDDYLNRVNENLAGVIIAGEYEGGAILTWEKPKGLDDQTAYEQGRYVPYLDKFAVLRKSQGSGGCADIVFNAMVRGCLPEGVSWRSRKDNPVNKWYFERSLGTKKLSDCNWTMFWTTPSLDMESPILQDYESSAHLVRHWYGKGILVSRQTGPLKSQDIASSWRSTEERGLGGFQGLPHIVAVSPEAPFEGPFKSGDEVGLYPWRREVPSLKLQPTTGEDREVQPVLCGAVGVSPARALISIESSPGKYLPLYLRTVKPLNRPDQTVRMDFGNLGGTFGNVGKSLSNFGASVTPFASRTFQYTKEQFGQTEDKTQLPPDYIDLEKRVDALKQAHQKMLAVTSQYSNEAYDYPPNIKETFQDLGRTVSEKVSLLSTATSPAEAQAALVAPPAAKPQPKTFSHAVARASLSSSQLLHQHHTGAGEDPLATALEKYALASERVGEARLAQDAQIQSRFLAGWNTTLNTNLNFATRARKNVENSRLSLDAVKAHAKGTTFRIGGHQGDQAHEEPELSPEAQEEVEKAEDEFVTQTEEAVGVMKNVLDTPEPLRNLAELVSAQIEYHKKAYEILTELAPVIEGLQSEQEVRRASAF</sequence>
<keyword evidence="8 16" id="KW-0808">Transferase</keyword>
<dbReference type="PANTHER" id="PTHR23342">
    <property type="entry name" value="N-ACETYLGLUTAMATE SYNTHASE"/>
    <property type="match status" value="1"/>
</dbReference>
<evidence type="ECO:0000256" key="5">
    <source>
        <dbReference type="ARBA" id="ARBA00012697"/>
    </source>
</evidence>
<evidence type="ECO:0000256" key="7">
    <source>
        <dbReference type="ARBA" id="ARBA00022605"/>
    </source>
</evidence>
<keyword evidence="7" id="KW-0028">Amino-acid biosynthesis</keyword>
<keyword evidence="10" id="KW-0496">Mitochondrion</keyword>
<evidence type="ECO:0000256" key="6">
    <source>
        <dbReference type="ARBA" id="ARBA00018802"/>
    </source>
</evidence>
<comment type="subcellular location">
    <subcellularLocation>
        <location evidence="2">Mitochondrion</location>
    </subcellularLocation>
</comment>
<comment type="catalytic activity">
    <reaction evidence="14">
        <text>L-glutamate + acetyl-CoA = N-acetyl-L-glutamate + CoA + H(+)</text>
        <dbReference type="Rhea" id="RHEA:24292"/>
        <dbReference type="ChEBI" id="CHEBI:15378"/>
        <dbReference type="ChEBI" id="CHEBI:29985"/>
        <dbReference type="ChEBI" id="CHEBI:44337"/>
        <dbReference type="ChEBI" id="CHEBI:57287"/>
        <dbReference type="ChEBI" id="CHEBI:57288"/>
        <dbReference type="EC" id="2.3.1.1"/>
    </reaction>
</comment>
<comment type="pathway">
    <text evidence="3">Amino-acid biosynthesis; L-arginine biosynthesis; N(2)-acetyl-L-ornithine from L-glutamate: step 1/4.</text>
</comment>
<evidence type="ECO:0000256" key="1">
    <source>
        <dbReference type="ARBA" id="ARBA00002294"/>
    </source>
</evidence>
<evidence type="ECO:0000256" key="3">
    <source>
        <dbReference type="ARBA" id="ARBA00004925"/>
    </source>
</evidence>
<dbReference type="STRING" id="2594813.A0A395N208"/>
<keyword evidence="17" id="KW-1185">Reference proteome</keyword>
<evidence type="ECO:0000256" key="8">
    <source>
        <dbReference type="ARBA" id="ARBA00022679"/>
    </source>
</evidence>
<proteinExistence type="inferred from homology"/>
<evidence type="ECO:0000256" key="11">
    <source>
        <dbReference type="ARBA" id="ARBA00023315"/>
    </source>
</evidence>
<dbReference type="PROSITE" id="PS51731">
    <property type="entry name" value="GNAT_NAGS"/>
    <property type="match status" value="1"/>
</dbReference>
<dbReference type="EC" id="2.3.1.1" evidence="5"/>
<dbReference type="Pfam" id="PF10455">
    <property type="entry name" value="BAR_2"/>
    <property type="match status" value="1"/>
</dbReference>